<dbReference type="PANTHER" id="PTHR42858:SF1">
    <property type="entry name" value="LD15494P"/>
    <property type="match status" value="1"/>
</dbReference>
<organism evidence="3 4">
    <name type="scientific">Pyricularia grisea</name>
    <name type="common">Crabgrass-specific blast fungus</name>
    <name type="synonym">Magnaporthe grisea</name>
    <dbReference type="NCBI Taxonomy" id="148305"/>
    <lineage>
        <taxon>Eukaryota</taxon>
        <taxon>Fungi</taxon>
        <taxon>Dikarya</taxon>
        <taxon>Ascomycota</taxon>
        <taxon>Pezizomycotina</taxon>
        <taxon>Sordariomycetes</taxon>
        <taxon>Sordariomycetidae</taxon>
        <taxon>Magnaporthales</taxon>
        <taxon>Pyriculariaceae</taxon>
        <taxon>Pyricularia</taxon>
    </lineage>
</organism>
<dbReference type="GO" id="GO:0030170">
    <property type="term" value="F:pyridoxal phosphate binding"/>
    <property type="evidence" value="ECO:0007669"/>
    <property type="project" value="InterPro"/>
</dbReference>
<proteinExistence type="predicted"/>
<evidence type="ECO:0000256" key="1">
    <source>
        <dbReference type="SAM" id="MobiDB-lite"/>
    </source>
</evidence>
<evidence type="ECO:0000313" key="3">
    <source>
        <dbReference type="Proteomes" id="UP000515153"/>
    </source>
</evidence>
<evidence type="ECO:0000313" key="4">
    <source>
        <dbReference type="RefSeq" id="XP_030981596.1"/>
    </source>
</evidence>
<dbReference type="Gene3D" id="3.40.640.10">
    <property type="entry name" value="Type I PLP-dependent aspartate aminotransferase-like (Major domain)"/>
    <property type="match status" value="1"/>
</dbReference>
<reference evidence="4" key="1">
    <citation type="journal article" date="2019" name="Mol. Biol. Evol.">
        <title>Blast fungal genomes show frequent chromosomal changes, gene gains and losses, and effector gene turnover.</title>
        <authorList>
            <person name="Gomez Luciano L.B."/>
            <person name="Jason Tsai I."/>
            <person name="Chuma I."/>
            <person name="Tosa Y."/>
            <person name="Chen Y.H."/>
            <person name="Li J.Y."/>
            <person name="Li M.Y."/>
            <person name="Jade Lu M.Y."/>
            <person name="Nakayashiki H."/>
            <person name="Li W.H."/>
        </authorList>
    </citation>
    <scope>NUCLEOTIDE SEQUENCE</scope>
    <source>
        <strain evidence="4">NI907</strain>
    </source>
</reference>
<dbReference type="InterPro" id="IPR015422">
    <property type="entry name" value="PyrdxlP-dep_Trfase_small"/>
</dbReference>
<dbReference type="Proteomes" id="UP000515153">
    <property type="component" value="Unplaced"/>
</dbReference>
<dbReference type="InterPro" id="IPR015421">
    <property type="entry name" value="PyrdxlP-dep_Trfase_major"/>
</dbReference>
<accession>A0A6P8B2Y8</accession>
<dbReference type="OrthoDB" id="7042322at2759"/>
<protein>
    <recommendedName>
        <fullName evidence="2">Aminotransferase class I/classII large domain-containing protein</fullName>
    </recommendedName>
</protein>
<feature type="region of interest" description="Disordered" evidence="1">
    <location>
        <begin position="498"/>
        <end position="517"/>
    </location>
</feature>
<dbReference type="GO" id="GO:0047536">
    <property type="term" value="F:2-aminoadipate transaminase activity"/>
    <property type="evidence" value="ECO:0007669"/>
    <property type="project" value="TreeGrafter"/>
</dbReference>
<reference evidence="4" key="2">
    <citation type="submission" date="2019-10" db="EMBL/GenBank/DDBJ databases">
        <authorList>
            <consortium name="NCBI Genome Project"/>
        </authorList>
    </citation>
    <scope>NUCLEOTIDE SEQUENCE</scope>
    <source>
        <strain evidence="4">NI907</strain>
    </source>
</reference>
<dbReference type="PANTHER" id="PTHR42858">
    <property type="entry name" value="AMINOTRANSFERASE"/>
    <property type="match status" value="1"/>
</dbReference>
<dbReference type="CDD" id="cd00609">
    <property type="entry name" value="AAT_like"/>
    <property type="match status" value="1"/>
</dbReference>
<sequence>MRLFNILRPVPRISISISLIPHLTISSPRFDRMTIRTMATTTTTPQNQPDSAGARRQINLIRGWPAPHTLPAEHLRNAADRMLTEPDVFVPGLQYAPDPGFQPLREELARFLAPYYYHSRGRTPDSARICITGGASQNMGCVLGSFTDPGYTKAVWVVAPCYHLSNPIFEDAGFKGRLRAVPEDDEGIDLDWLEKGLKEFGSDGPSEPVFKNLAPSRKAYRHVIYCVPTSANPSGKTMSVGRREGLIRLAREYDALVISDDVYDFLQWPVVQQRQGSQQQQQQQQYIPPLTPPPRLVDIDRDLTDSLGASRFDSGGFGHAVSNGSFSKIIGPGVRTGWAEGTPAFALGLATTGSNKSGGAASQLAAVMIWEMIRTGALASHIDGTVRPDLQKRHAMLLDAVRQHLSPLGVTFEEPKSTYGGYFVWLTLPDSGPSASIVASRALQDENLILAAGSMFQVKGDEDAVKFPRNLRLCYAWEDPDIIVQGVERLAGLLKRLQDEPPAEEKDQDGEKSFGFV</sequence>
<reference evidence="4" key="3">
    <citation type="submission" date="2025-08" db="UniProtKB">
        <authorList>
            <consortium name="RefSeq"/>
        </authorList>
    </citation>
    <scope>IDENTIFICATION</scope>
    <source>
        <strain evidence="4">NI907</strain>
    </source>
</reference>
<dbReference type="InterPro" id="IPR015424">
    <property type="entry name" value="PyrdxlP-dep_Trfase"/>
</dbReference>
<dbReference type="Pfam" id="PF00155">
    <property type="entry name" value="Aminotran_1_2"/>
    <property type="match status" value="1"/>
</dbReference>
<keyword evidence="3" id="KW-1185">Reference proteome</keyword>
<dbReference type="KEGG" id="pgri:PgNI_06770"/>
<dbReference type="GeneID" id="41961699"/>
<evidence type="ECO:0000259" key="2">
    <source>
        <dbReference type="Pfam" id="PF00155"/>
    </source>
</evidence>
<dbReference type="Gene3D" id="3.90.1150.10">
    <property type="entry name" value="Aspartate Aminotransferase, domain 1"/>
    <property type="match status" value="1"/>
</dbReference>
<dbReference type="InterPro" id="IPR004839">
    <property type="entry name" value="Aminotransferase_I/II_large"/>
</dbReference>
<feature type="domain" description="Aminotransferase class I/classII large" evidence="2">
    <location>
        <begin position="94"/>
        <end position="481"/>
    </location>
</feature>
<dbReference type="RefSeq" id="XP_030981596.1">
    <property type="nucleotide sequence ID" value="XM_031126790.1"/>
</dbReference>
<dbReference type="AlphaFoldDB" id="A0A6P8B2Y8"/>
<name>A0A6P8B2Y8_PYRGI</name>
<dbReference type="SUPFAM" id="SSF53383">
    <property type="entry name" value="PLP-dependent transferases"/>
    <property type="match status" value="1"/>
</dbReference>
<gene>
    <name evidence="4" type="ORF">PgNI_06770</name>
</gene>